<dbReference type="RefSeq" id="WP_124541837.1">
    <property type="nucleotide sequence ID" value="NZ_QUSW01000005.1"/>
</dbReference>
<feature type="domain" description="DUF4126" evidence="2">
    <location>
        <begin position="11"/>
        <end position="180"/>
    </location>
</feature>
<gene>
    <name evidence="3" type="ORF">DZC73_18395</name>
</gene>
<reference evidence="3 4" key="1">
    <citation type="submission" date="2018-08" db="EMBL/GenBank/DDBJ databases">
        <authorList>
            <person name="Khan S.A."/>
            <person name="Jeon C.O."/>
            <person name="Chun B.H."/>
            <person name="Jeong S.E."/>
        </authorList>
    </citation>
    <scope>NUCLEOTIDE SEQUENCE [LARGE SCALE GENOMIC DNA]</scope>
    <source>
        <strain evidence="3 4">S-16</strain>
    </source>
</reference>
<keyword evidence="1" id="KW-0472">Membrane</keyword>
<evidence type="ECO:0000313" key="4">
    <source>
        <dbReference type="Proteomes" id="UP000267464"/>
    </source>
</evidence>
<name>A0A3N7IWD6_9BURK</name>
<sequence length="206" mass="21438">MSTLTTTQLFAIAAALGWASGLRLYAVVLFTGAAGAMGWVDLPPGLKVLQNPLVLGASGLMLCIEFFADKIPGVDSLWDVIHTVIRIPAGAALAAGVFGADQATWSTVAALLGGTLAATSHVAKATTRAAVNTSPEPFSNIGLSLLGDAAVPAALWLSWTHPVAFFVALAIALVAMVTVTWMLAKFLRAVFRRIRSFFASRQANSA</sequence>
<dbReference type="Pfam" id="PF13548">
    <property type="entry name" value="DUF4126"/>
    <property type="match status" value="1"/>
</dbReference>
<organism evidence="3 4">
    <name type="scientific">Piscinibacter terrae</name>
    <dbReference type="NCBI Taxonomy" id="2496871"/>
    <lineage>
        <taxon>Bacteria</taxon>
        <taxon>Pseudomonadati</taxon>
        <taxon>Pseudomonadota</taxon>
        <taxon>Betaproteobacteria</taxon>
        <taxon>Burkholderiales</taxon>
        <taxon>Sphaerotilaceae</taxon>
        <taxon>Piscinibacter</taxon>
    </lineage>
</organism>
<dbReference type="AlphaFoldDB" id="A0A3N7IWD6"/>
<feature type="transmembrane region" description="Helical" evidence="1">
    <location>
        <begin position="138"/>
        <end position="157"/>
    </location>
</feature>
<comment type="caution">
    <text evidence="3">The sequence shown here is derived from an EMBL/GenBank/DDBJ whole genome shotgun (WGS) entry which is preliminary data.</text>
</comment>
<reference evidence="3 4" key="2">
    <citation type="submission" date="2018-12" db="EMBL/GenBank/DDBJ databases">
        <title>Rhizobacter gummiphilus sp. nov., a rubber-degrading bacterium isolated from the soil of a botanical garden in Japan.</title>
        <authorList>
            <person name="Shunsuke S.S."/>
        </authorList>
    </citation>
    <scope>NUCLEOTIDE SEQUENCE [LARGE SCALE GENOMIC DNA]</scope>
    <source>
        <strain evidence="3 4">S-16</strain>
    </source>
</reference>
<keyword evidence="1" id="KW-1133">Transmembrane helix</keyword>
<dbReference type="InterPro" id="IPR025196">
    <property type="entry name" value="DUF4126"/>
</dbReference>
<feature type="transmembrane region" description="Helical" evidence="1">
    <location>
        <begin position="163"/>
        <end position="184"/>
    </location>
</feature>
<protein>
    <submittedName>
        <fullName evidence="3">DUF4126 domain-containing protein</fullName>
    </submittedName>
</protein>
<dbReference type="EMBL" id="QUSW01000005">
    <property type="protein sequence ID" value="RQP23092.1"/>
    <property type="molecule type" value="Genomic_DNA"/>
</dbReference>
<evidence type="ECO:0000313" key="3">
    <source>
        <dbReference type="EMBL" id="RQP23092.1"/>
    </source>
</evidence>
<dbReference type="Proteomes" id="UP000267464">
    <property type="component" value="Unassembled WGS sequence"/>
</dbReference>
<evidence type="ECO:0000256" key="1">
    <source>
        <dbReference type="SAM" id="Phobius"/>
    </source>
</evidence>
<feature type="transmembrane region" description="Helical" evidence="1">
    <location>
        <begin position="105"/>
        <end position="126"/>
    </location>
</feature>
<proteinExistence type="predicted"/>
<keyword evidence="1" id="KW-0812">Transmembrane</keyword>
<accession>A0A3N7IWD6</accession>
<keyword evidence="4" id="KW-1185">Reference proteome</keyword>
<evidence type="ECO:0000259" key="2">
    <source>
        <dbReference type="Pfam" id="PF13548"/>
    </source>
</evidence>
<dbReference type="OrthoDB" id="181455at2"/>